<organism evidence="1 2">
    <name type="scientific">Solanum commersonii</name>
    <name type="common">Commerson's wild potato</name>
    <name type="synonym">Commerson's nightshade</name>
    <dbReference type="NCBI Taxonomy" id="4109"/>
    <lineage>
        <taxon>Eukaryota</taxon>
        <taxon>Viridiplantae</taxon>
        <taxon>Streptophyta</taxon>
        <taxon>Embryophyta</taxon>
        <taxon>Tracheophyta</taxon>
        <taxon>Spermatophyta</taxon>
        <taxon>Magnoliopsida</taxon>
        <taxon>eudicotyledons</taxon>
        <taxon>Gunneridae</taxon>
        <taxon>Pentapetalae</taxon>
        <taxon>asterids</taxon>
        <taxon>lamiids</taxon>
        <taxon>Solanales</taxon>
        <taxon>Solanaceae</taxon>
        <taxon>Solanoideae</taxon>
        <taxon>Solaneae</taxon>
        <taxon>Solanum</taxon>
    </lineage>
</organism>
<keyword evidence="2" id="KW-1185">Reference proteome</keyword>
<evidence type="ECO:0000313" key="1">
    <source>
        <dbReference type="EMBL" id="KAG5570729.1"/>
    </source>
</evidence>
<gene>
    <name evidence="1" type="ORF">H5410_060495</name>
</gene>
<dbReference type="EMBL" id="JACXVP010000012">
    <property type="protein sequence ID" value="KAG5570729.1"/>
    <property type="molecule type" value="Genomic_DNA"/>
</dbReference>
<sequence length="286" mass="33615">MDYQPSLQKGIDSKGFSPTYKDNEITYSFVTDPVTRVINTLINMKQNHMNSLQLELFSMNIFDSLKSTKTILVLFEIERNTLCYVCRMDPPWIHVKGRGRGRSAQEEDCHMESWPVHHKDRHTDPHQIPQLYKWEKRTLINKKISSQEESSSSSKQMVNLNDIPLYAHMQAYLEGQKQKETFSSIAKEDADDIRSYEKLQKKEMIFLIENSDLQRKDELGKIFQRYLINRLYYPGESYKTRSYYKEILISSGSAKFQHFSGMGNNPHEKCFNFSKIIIKQIISVED</sequence>
<name>A0A9J5W5K6_SOLCO</name>
<accession>A0A9J5W5K6</accession>
<proteinExistence type="predicted"/>
<protein>
    <submittedName>
        <fullName evidence="1">Uncharacterized protein</fullName>
    </submittedName>
</protein>
<comment type="caution">
    <text evidence="1">The sequence shown here is derived from an EMBL/GenBank/DDBJ whole genome shotgun (WGS) entry which is preliminary data.</text>
</comment>
<dbReference type="AlphaFoldDB" id="A0A9J5W5K6"/>
<reference evidence="1 2" key="1">
    <citation type="submission" date="2020-09" db="EMBL/GenBank/DDBJ databases">
        <title>De no assembly of potato wild relative species, Solanum commersonii.</title>
        <authorList>
            <person name="Cho K."/>
        </authorList>
    </citation>
    <scope>NUCLEOTIDE SEQUENCE [LARGE SCALE GENOMIC DNA]</scope>
    <source>
        <strain evidence="1">LZ3.2</strain>
        <tissue evidence="1">Leaf</tissue>
    </source>
</reference>
<dbReference type="Proteomes" id="UP000824120">
    <property type="component" value="Chromosome 12"/>
</dbReference>
<evidence type="ECO:0000313" key="2">
    <source>
        <dbReference type="Proteomes" id="UP000824120"/>
    </source>
</evidence>